<dbReference type="PANTHER" id="PTHR40866">
    <property type="entry name" value="BED-TYPE DOMAIN-CONTAINING PROTEIN"/>
    <property type="match status" value="1"/>
</dbReference>
<dbReference type="PANTHER" id="PTHR40866:SF1">
    <property type="entry name" value="BED-TYPE DOMAIN-CONTAINING PROTEIN"/>
    <property type="match status" value="1"/>
</dbReference>
<evidence type="ECO:0000313" key="2">
    <source>
        <dbReference type="Proteomes" id="UP001165121"/>
    </source>
</evidence>
<dbReference type="EMBL" id="BSXT01010557">
    <property type="protein sequence ID" value="GMF80819.1"/>
    <property type="molecule type" value="Genomic_DNA"/>
</dbReference>
<dbReference type="Proteomes" id="UP001165121">
    <property type="component" value="Unassembled WGS sequence"/>
</dbReference>
<gene>
    <name evidence="1" type="ORF">Pfra01_002869300</name>
</gene>
<protein>
    <submittedName>
        <fullName evidence="1">Unnamed protein product</fullName>
    </submittedName>
</protein>
<sequence length="206" mass="22842">MNSEGHLRAIARFLPLSGKSMSGCTFLVGDNCAVKKRLTNLIGVPLVGCASHRLNLAVRDYLALFDSELEEVQQLMHKLRTLKQTAKLSSEGASGQATLLSEEEEGVLEPFKRCSGIESVAQPQPKATEGFVERILNRRKVRDAPVAYTLLGAIPPTSNMMERLFSVARAVLRHERHRLSPILLETILFLKPTSTFWNVATVEQCL</sequence>
<comment type="caution">
    <text evidence="1">The sequence shown here is derived from an EMBL/GenBank/DDBJ whole genome shotgun (WGS) entry which is preliminary data.</text>
</comment>
<reference evidence="1" key="1">
    <citation type="submission" date="2023-04" db="EMBL/GenBank/DDBJ databases">
        <title>Phytophthora fragariaefolia NBRC 109709.</title>
        <authorList>
            <person name="Ichikawa N."/>
            <person name="Sato H."/>
            <person name="Tonouchi N."/>
        </authorList>
    </citation>
    <scope>NUCLEOTIDE SEQUENCE</scope>
    <source>
        <strain evidence="1">NBRC 109709</strain>
    </source>
</reference>
<accession>A0A9W6YGS1</accession>
<keyword evidence="2" id="KW-1185">Reference proteome</keyword>
<evidence type="ECO:0000313" key="1">
    <source>
        <dbReference type="EMBL" id="GMF80819.1"/>
    </source>
</evidence>
<dbReference type="OrthoDB" id="107790at2759"/>
<proteinExistence type="predicted"/>
<organism evidence="1 2">
    <name type="scientific">Phytophthora fragariaefolia</name>
    <dbReference type="NCBI Taxonomy" id="1490495"/>
    <lineage>
        <taxon>Eukaryota</taxon>
        <taxon>Sar</taxon>
        <taxon>Stramenopiles</taxon>
        <taxon>Oomycota</taxon>
        <taxon>Peronosporomycetes</taxon>
        <taxon>Peronosporales</taxon>
        <taxon>Peronosporaceae</taxon>
        <taxon>Phytophthora</taxon>
    </lineage>
</organism>
<name>A0A9W6YGS1_9STRA</name>
<dbReference type="AlphaFoldDB" id="A0A9W6YGS1"/>